<dbReference type="Gene3D" id="1.10.357.10">
    <property type="entry name" value="Tetracycline Repressor, domain 2"/>
    <property type="match status" value="1"/>
</dbReference>
<dbReference type="Proteomes" id="UP000664904">
    <property type="component" value="Chromosome"/>
</dbReference>
<dbReference type="PRINTS" id="PR00455">
    <property type="entry name" value="HTHTETR"/>
</dbReference>
<dbReference type="PANTHER" id="PTHR30055">
    <property type="entry name" value="HTH-TYPE TRANSCRIPTIONAL REGULATOR RUTR"/>
    <property type="match status" value="1"/>
</dbReference>
<dbReference type="Pfam" id="PF00440">
    <property type="entry name" value="TetR_N"/>
    <property type="match status" value="1"/>
</dbReference>
<feature type="domain" description="HTH tetR-type" evidence="5">
    <location>
        <begin position="25"/>
        <end position="85"/>
    </location>
</feature>
<dbReference type="AlphaFoldDB" id="A0A975HL97"/>
<keyword evidence="7" id="KW-1185">Reference proteome</keyword>
<dbReference type="GO" id="GO:0003700">
    <property type="term" value="F:DNA-binding transcription factor activity"/>
    <property type="evidence" value="ECO:0007669"/>
    <property type="project" value="TreeGrafter"/>
</dbReference>
<evidence type="ECO:0000256" key="2">
    <source>
        <dbReference type="ARBA" id="ARBA00023125"/>
    </source>
</evidence>
<evidence type="ECO:0000313" key="6">
    <source>
        <dbReference type="EMBL" id="QTH71858.1"/>
    </source>
</evidence>
<keyword evidence="1" id="KW-0805">Transcription regulation</keyword>
<evidence type="ECO:0000256" key="1">
    <source>
        <dbReference type="ARBA" id="ARBA00023015"/>
    </source>
</evidence>
<dbReference type="PROSITE" id="PS50977">
    <property type="entry name" value="HTH_TETR_2"/>
    <property type="match status" value="1"/>
</dbReference>
<dbReference type="InterPro" id="IPR050109">
    <property type="entry name" value="HTH-type_TetR-like_transc_reg"/>
</dbReference>
<dbReference type="SUPFAM" id="SSF46689">
    <property type="entry name" value="Homeodomain-like"/>
    <property type="match status" value="1"/>
</dbReference>
<evidence type="ECO:0000259" key="5">
    <source>
        <dbReference type="PROSITE" id="PS50977"/>
    </source>
</evidence>
<keyword evidence="2 4" id="KW-0238">DNA-binding</keyword>
<keyword evidence="3" id="KW-0804">Transcription</keyword>
<feature type="DNA-binding region" description="H-T-H motif" evidence="4">
    <location>
        <begin position="48"/>
        <end position="67"/>
    </location>
</feature>
<dbReference type="KEGG" id="pxi:J5O05_02615"/>
<accession>A0A975HL97</accession>
<evidence type="ECO:0000313" key="7">
    <source>
        <dbReference type="Proteomes" id="UP000664904"/>
    </source>
</evidence>
<name>A0A975HL97_9GAMM</name>
<dbReference type="RefSeq" id="WP_208843481.1">
    <property type="nucleotide sequence ID" value="NZ_CP072133.1"/>
</dbReference>
<sequence>MFKFGCKSSCQHSFLGKSKKQVAIAERHQELLMLAREIIALEGFHSFTMDKLAAKSAYSKGTIYNHFNSKEDVIVALSIESMKFMESLFKRAYEFQGSSRERMVALHVAYNLFSKLEPVMFLCVLTSKTPWVMEKCDPENLEKSIAQEERLIAVADQFITDAVSAGDLQLSPTISSDTLIFANWAVAFGTNALINSAKESRCIEPVLDPFTALYNINIMLDGMQWLPLSSKWDYKKVWLKVEETIFADEVACLKASNSI</sequence>
<dbReference type="GO" id="GO:0000976">
    <property type="term" value="F:transcription cis-regulatory region binding"/>
    <property type="evidence" value="ECO:0007669"/>
    <property type="project" value="TreeGrafter"/>
</dbReference>
<dbReference type="InterPro" id="IPR009057">
    <property type="entry name" value="Homeodomain-like_sf"/>
</dbReference>
<reference evidence="6" key="1">
    <citation type="submission" date="2021-03" db="EMBL/GenBank/DDBJ databases">
        <title>Complete Genome of Pseudoalteromonas xiamenensis STKMTI.2, a new potential marine bacterium producing anti-Vibrio compounds.</title>
        <authorList>
            <person name="Handayani D.P."/>
            <person name="Isnansetyo A."/>
            <person name="Istiqomah I."/>
            <person name="Jumina J."/>
        </authorList>
    </citation>
    <scope>NUCLEOTIDE SEQUENCE</scope>
    <source>
        <strain evidence="6">STKMTI.2</strain>
    </source>
</reference>
<dbReference type="EMBL" id="CP072133">
    <property type="protein sequence ID" value="QTH71858.1"/>
    <property type="molecule type" value="Genomic_DNA"/>
</dbReference>
<dbReference type="PANTHER" id="PTHR30055:SF234">
    <property type="entry name" value="HTH-TYPE TRANSCRIPTIONAL REGULATOR BETI"/>
    <property type="match status" value="1"/>
</dbReference>
<organism evidence="6 7">
    <name type="scientific">Pseudoalteromonas xiamenensis</name>
    <dbReference type="NCBI Taxonomy" id="882626"/>
    <lineage>
        <taxon>Bacteria</taxon>
        <taxon>Pseudomonadati</taxon>
        <taxon>Pseudomonadota</taxon>
        <taxon>Gammaproteobacteria</taxon>
        <taxon>Alteromonadales</taxon>
        <taxon>Pseudoalteromonadaceae</taxon>
        <taxon>Pseudoalteromonas</taxon>
    </lineage>
</organism>
<protein>
    <submittedName>
        <fullName evidence="6">TetR/AcrR family transcriptional regulator</fullName>
    </submittedName>
</protein>
<evidence type="ECO:0000256" key="3">
    <source>
        <dbReference type="ARBA" id="ARBA00023163"/>
    </source>
</evidence>
<gene>
    <name evidence="6" type="ORF">J5O05_02615</name>
</gene>
<dbReference type="InterPro" id="IPR001647">
    <property type="entry name" value="HTH_TetR"/>
</dbReference>
<proteinExistence type="predicted"/>
<evidence type="ECO:0000256" key="4">
    <source>
        <dbReference type="PROSITE-ProRule" id="PRU00335"/>
    </source>
</evidence>